<evidence type="ECO:0000256" key="2">
    <source>
        <dbReference type="RuleBase" id="RU364082"/>
    </source>
</evidence>
<dbReference type="NCBIfam" id="TIGR01214">
    <property type="entry name" value="rmlD"/>
    <property type="match status" value="1"/>
</dbReference>
<gene>
    <name evidence="4" type="primary">rfbD</name>
    <name evidence="4" type="ORF">KGQ19_15375</name>
</gene>
<dbReference type="Proteomes" id="UP000730482">
    <property type="component" value="Unassembled WGS sequence"/>
</dbReference>
<dbReference type="RefSeq" id="WP_212009818.1">
    <property type="nucleotide sequence ID" value="NZ_JAAFYZ010000045.1"/>
</dbReference>
<organism evidence="4 5">
    <name type="scientific">Catenulispora pinistramenti</name>
    <dbReference type="NCBI Taxonomy" id="2705254"/>
    <lineage>
        <taxon>Bacteria</taxon>
        <taxon>Bacillati</taxon>
        <taxon>Actinomycetota</taxon>
        <taxon>Actinomycetes</taxon>
        <taxon>Catenulisporales</taxon>
        <taxon>Catenulisporaceae</taxon>
        <taxon>Catenulispora</taxon>
    </lineage>
</organism>
<evidence type="ECO:0000313" key="5">
    <source>
        <dbReference type="Proteomes" id="UP000730482"/>
    </source>
</evidence>
<evidence type="ECO:0000259" key="3">
    <source>
        <dbReference type="Pfam" id="PF04321"/>
    </source>
</evidence>
<keyword evidence="5" id="KW-1185">Reference proteome</keyword>
<evidence type="ECO:0000256" key="1">
    <source>
        <dbReference type="ARBA" id="ARBA00010944"/>
    </source>
</evidence>
<dbReference type="Gene3D" id="3.90.25.10">
    <property type="entry name" value="UDP-galactose 4-epimerase, domain 1"/>
    <property type="match status" value="1"/>
</dbReference>
<feature type="domain" description="RmlD-like substrate binding" evidence="3">
    <location>
        <begin position="17"/>
        <end position="290"/>
    </location>
</feature>
<dbReference type="CDD" id="cd05254">
    <property type="entry name" value="dTDP_HR_like_SDR_e"/>
    <property type="match status" value="1"/>
</dbReference>
<dbReference type="InterPro" id="IPR005913">
    <property type="entry name" value="dTDP_dehydrorham_reduct"/>
</dbReference>
<sequence>MSRPIVIVPGREAPRRWLVTGAGGQLGADLVALLKADPAARVTALTRAELDVTDAAAVTAAVAGHDIVVNAAAWTDVDGAETHEAQATAINGGGVSSLASACAAGGARFLTVSTDYVFDGKGTAPYAEYAPTDPINAYGRSKLVGEQAVLAVLPETGYVVRTAWLYGAHGANFVRTMLRLAGERETLDVVDDQVGQPTWTGALAGQLIALGLASGAPAGIYHGTASGQTTWFGLARAVFEEAGLDPERVRPTTSEKYVRPAERPKYSVLGHDRWAEAGIPEMGDWRAMLTASGVAAAGQLG</sequence>
<evidence type="ECO:0000313" key="4">
    <source>
        <dbReference type="EMBL" id="MBS2548245.1"/>
    </source>
</evidence>
<proteinExistence type="inferred from homology"/>
<name>A0ABS5KQF7_9ACTN</name>
<comment type="function">
    <text evidence="2">Catalyzes the reduction of dTDP-6-deoxy-L-lyxo-4-hexulose to yield dTDP-L-rhamnose.</text>
</comment>
<dbReference type="InterPro" id="IPR036291">
    <property type="entry name" value="NAD(P)-bd_dom_sf"/>
</dbReference>
<keyword evidence="2 4" id="KW-0560">Oxidoreductase</keyword>
<comment type="caution">
    <text evidence="4">The sequence shown here is derived from an EMBL/GenBank/DDBJ whole genome shotgun (WGS) entry which is preliminary data.</text>
</comment>
<comment type="similarity">
    <text evidence="1 2">Belongs to the dTDP-4-dehydrorhamnose reductase family.</text>
</comment>
<reference evidence="4 5" key="1">
    <citation type="submission" date="2020-02" db="EMBL/GenBank/DDBJ databases">
        <title>Acidophilic actinobacteria isolated from forest soil.</title>
        <authorList>
            <person name="Golinska P."/>
        </authorList>
    </citation>
    <scope>NUCLEOTIDE SEQUENCE [LARGE SCALE GENOMIC DNA]</scope>
    <source>
        <strain evidence="4 5">NL8</strain>
    </source>
</reference>
<accession>A0ABS5KQF7</accession>
<dbReference type="EC" id="1.1.1.133" evidence="2"/>
<dbReference type="Gene3D" id="3.40.50.720">
    <property type="entry name" value="NAD(P)-binding Rossmann-like Domain"/>
    <property type="match status" value="1"/>
</dbReference>
<dbReference type="EMBL" id="JAAFYZ010000045">
    <property type="protein sequence ID" value="MBS2548245.1"/>
    <property type="molecule type" value="Genomic_DNA"/>
</dbReference>
<keyword evidence="2" id="KW-0521">NADP</keyword>
<dbReference type="PANTHER" id="PTHR10491:SF4">
    <property type="entry name" value="METHIONINE ADENOSYLTRANSFERASE 2 SUBUNIT BETA"/>
    <property type="match status" value="1"/>
</dbReference>
<protein>
    <recommendedName>
        <fullName evidence="2">dTDP-4-dehydrorhamnose reductase</fullName>
        <ecNumber evidence="2">1.1.1.133</ecNumber>
    </recommendedName>
</protein>
<dbReference type="SUPFAM" id="SSF51735">
    <property type="entry name" value="NAD(P)-binding Rossmann-fold domains"/>
    <property type="match status" value="1"/>
</dbReference>
<dbReference type="GO" id="GO:0008831">
    <property type="term" value="F:dTDP-4-dehydrorhamnose reductase activity"/>
    <property type="evidence" value="ECO:0007669"/>
    <property type="project" value="UniProtKB-EC"/>
</dbReference>
<comment type="pathway">
    <text evidence="2">Carbohydrate biosynthesis; dTDP-L-rhamnose biosynthesis.</text>
</comment>
<dbReference type="Pfam" id="PF04321">
    <property type="entry name" value="RmlD_sub_bind"/>
    <property type="match status" value="1"/>
</dbReference>
<dbReference type="PANTHER" id="PTHR10491">
    <property type="entry name" value="DTDP-4-DEHYDRORHAMNOSE REDUCTASE"/>
    <property type="match status" value="1"/>
</dbReference>
<dbReference type="InterPro" id="IPR029903">
    <property type="entry name" value="RmlD-like-bd"/>
</dbReference>